<keyword evidence="3" id="KW-0805">Transcription regulation</keyword>
<dbReference type="InterPro" id="IPR036388">
    <property type="entry name" value="WH-like_DNA-bd_sf"/>
</dbReference>
<evidence type="ECO:0000256" key="6">
    <source>
        <dbReference type="PROSITE-ProRule" id="PRU00169"/>
    </source>
</evidence>
<gene>
    <name evidence="10" type="primary">mprA_2</name>
    <name evidence="10" type="ORF">SPTER_10490</name>
</gene>
<dbReference type="Pfam" id="PF00486">
    <property type="entry name" value="Trans_reg_C"/>
    <property type="match status" value="1"/>
</dbReference>
<dbReference type="InterPro" id="IPR011006">
    <property type="entry name" value="CheY-like_superfamily"/>
</dbReference>
<feature type="domain" description="Response regulatory" evidence="8">
    <location>
        <begin position="2"/>
        <end position="116"/>
    </location>
</feature>
<keyword evidence="11" id="KW-1185">Reference proteome</keyword>
<dbReference type="GO" id="GO:0000976">
    <property type="term" value="F:transcription cis-regulatory region binding"/>
    <property type="evidence" value="ECO:0007669"/>
    <property type="project" value="TreeGrafter"/>
</dbReference>
<evidence type="ECO:0000256" key="1">
    <source>
        <dbReference type="ARBA" id="ARBA00022553"/>
    </source>
</evidence>
<dbReference type="GO" id="GO:0000156">
    <property type="term" value="F:phosphorelay response regulator activity"/>
    <property type="evidence" value="ECO:0007669"/>
    <property type="project" value="TreeGrafter"/>
</dbReference>
<dbReference type="PROSITE" id="PS51755">
    <property type="entry name" value="OMPR_PHOB"/>
    <property type="match status" value="1"/>
</dbReference>
<organism evidence="10 11">
    <name type="scientific">Sporomusa termitida</name>
    <dbReference type="NCBI Taxonomy" id="2377"/>
    <lineage>
        <taxon>Bacteria</taxon>
        <taxon>Bacillati</taxon>
        <taxon>Bacillota</taxon>
        <taxon>Negativicutes</taxon>
        <taxon>Selenomonadales</taxon>
        <taxon>Sporomusaceae</taxon>
        <taxon>Sporomusa</taxon>
    </lineage>
</organism>
<dbReference type="PROSITE" id="PS50110">
    <property type="entry name" value="RESPONSE_REGULATORY"/>
    <property type="match status" value="1"/>
</dbReference>
<dbReference type="KEGG" id="sted:SPTER_10490"/>
<feature type="domain" description="OmpR/PhoB-type" evidence="9">
    <location>
        <begin position="125"/>
        <end position="219"/>
    </location>
</feature>
<dbReference type="InterPro" id="IPR001867">
    <property type="entry name" value="OmpR/PhoB-type_DNA-bd"/>
</dbReference>
<keyword evidence="1" id="KW-0597">Phosphoprotein</keyword>
<dbReference type="InterPro" id="IPR039420">
    <property type="entry name" value="WalR-like"/>
</dbReference>
<dbReference type="InterPro" id="IPR001789">
    <property type="entry name" value="Sig_transdc_resp-reg_receiver"/>
</dbReference>
<dbReference type="SMART" id="SM00862">
    <property type="entry name" value="Trans_reg_C"/>
    <property type="match status" value="1"/>
</dbReference>
<dbReference type="RefSeq" id="WP_144349354.1">
    <property type="nucleotide sequence ID" value="NZ_CP036259.1"/>
</dbReference>
<evidence type="ECO:0000256" key="2">
    <source>
        <dbReference type="ARBA" id="ARBA00023012"/>
    </source>
</evidence>
<dbReference type="SMART" id="SM00448">
    <property type="entry name" value="REC"/>
    <property type="match status" value="1"/>
</dbReference>
<dbReference type="Gene3D" id="1.10.10.10">
    <property type="entry name" value="Winged helix-like DNA-binding domain superfamily/Winged helix DNA-binding domain"/>
    <property type="match status" value="1"/>
</dbReference>
<dbReference type="GO" id="GO:0005829">
    <property type="term" value="C:cytosol"/>
    <property type="evidence" value="ECO:0007669"/>
    <property type="project" value="TreeGrafter"/>
</dbReference>
<evidence type="ECO:0000256" key="4">
    <source>
        <dbReference type="ARBA" id="ARBA00023125"/>
    </source>
</evidence>
<dbReference type="CDD" id="cd00383">
    <property type="entry name" value="trans_reg_C"/>
    <property type="match status" value="1"/>
</dbReference>
<protein>
    <submittedName>
        <fullName evidence="10">Response regulator MprA</fullName>
    </submittedName>
</protein>
<keyword evidence="5" id="KW-0804">Transcription</keyword>
<proteinExistence type="predicted"/>
<dbReference type="Pfam" id="PF00072">
    <property type="entry name" value="Response_reg"/>
    <property type="match status" value="1"/>
</dbReference>
<keyword evidence="2" id="KW-0902">Two-component regulatory system</keyword>
<evidence type="ECO:0000256" key="7">
    <source>
        <dbReference type="PROSITE-ProRule" id="PRU01091"/>
    </source>
</evidence>
<dbReference type="OrthoDB" id="2373414at2"/>
<dbReference type="InterPro" id="IPR016032">
    <property type="entry name" value="Sig_transdc_resp-reg_C-effctor"/>
</dbReference>
<evidence type="ECO:0000313" key="11">
    <source>
        <dbReference type="Proteomes" id="UP000320776"/>
    </source>
</evidence>
<evidence type="ECO:0000313" key="10">
    <source>
        <dbReference type="EMBL" id="QDR79754.1"/>
    </source>
</evidence>
<dbReference type="PANTHER" id="PTHR48111">
    <property type="entry name" value="REGULATOR OF RPOS"/>
    <property type="match status" value="1"/>
</dbReference>
<sequence length="228" mass="25096">MKLLLVHDQGQLVAALSCLLCKNGFQVNSAPNGDRGAAMAGTGSYDLIILERILPRKDDLTLLKEFRSQGHETPVLFLTAKSTAADRIAGLDAGADDYLTKPFTGEELLARLRALARRKDRKLLGTTLCAAGFTLDPQRGEVIKGAATFQLTAKETMLLELLMRNYRQVVTKEYIVKKIWGLSSPATRANVDLYIHYLRKKLNIPGIKTLRGIGYSLQDTDIAEASYG</sequence>
<accession>A0A517DQW5</accession>
<reference evidence="10 11" key="1">
    <citation type="submission" date="2019-02" db="EMBL/GenBank/DDBJ databases">
        <title>Closed genome of Sporomusa termitida DSM 4440.</title>
        <authorList>
            <person name="Poehlein A."/>
            <person name="Daniel R."/>
        </authorList>
    </citation>
    <scope>NUCLEOTIDE SEQUENCE [LARGE SCALE GENOMIC DNA]</scope>
    <source>
        <strain evidence="10 11">DSM 4440</strain>
    </source>
</reference>
<dbReference type="Gene3D" id="6.10.250.690">
    <property type="match status" value="1"/>
</dbReference>
<evidence type="ECO:0000259" key="8">
    <source>
        <dbReference type="PROSITE" id="PS50110"/>
    </source>
</evidence>
<dbReference type="GO" id="GO:0032993">
    <property type="term" value="C:protein-DNA complex"/>
    <property type="evidence" value="ECO:0007669"/>
    <property type="project" value="TreeGrafter"/>
</dbReference>
<dbReference type="SUPFAM" id="SSF52172">
    <property type="entry name" value="CheY-like"/>
    <property type="match status" value="1"/>
</dbReference>
<dbReference type="GO" id="GO:0006355">
    <property type="term" value="P:regulation of DNA-templated transcription"/>
    <property type="evidence" value="ECO:0007669"/>
    <property type="project" value="InterPro"/>
</dbReference>
<keyword evidence="4 7" id="KW-0238">DNA-binding</keyword>
<dbReference type="PANTHER" id="PTHR48111:SF22">
    <property type="entry name" value="REGULATOR OF RPOS"/>
    <property type="match status" value="1"/>
</dbReference>
<dbReference type="AlphaFoldDB" id="A0A517DQW5"/>
<dbReference type="EMBL" id="CP036259">
    <property type="protein sequence ID" value="QDR79754.1"/>
    <property type="molecule type" value="Genomic_DNA"/>
</dbReference>
<evidence type="ECO:0000256" key="3">
    <source>
        <dbReference type="ARBA" id="ARBA00023015"/>
    </source>
</evidence>
<evidence type="ECO:0000256" key="5">
    <source>
        <dbReference type="ARBA" id="ARBA00023163"/>
    </source>
</evidence>
<name>A0A517DQW5_9FIRM</name>
<comment type="caution">
    <text evidence="6">Lacks conserved residue(s) required for the propagation of feature annotation.</text>
</comment>
<dbReference type="Gene3D" id="3.40.50.2300">
    <property type="match status" value="1"/>
</dbReference>
<evidence type="ECO:0000259" key="9">
    <source>
        <dbReference type="PROSITE" id="PS51755"/>
    </source>
</evidence>
<feature type="DNA-binding region" description="OmpR/PhoB-type" evidence="7">
    <location>
        <begin position="125"/>
        <end position="219"/>
    </location>
</feature>
<dbReference type="Proteomes" id="UP000320776">
    <property type="component" value="Chromosome"/>
</dbReference>
<dbReference type="SUPFAM" id="SSF46894">
    <property type="entry name" value="C-terminal effector domain of the bipartite response regulators"/>
    <property type="match status" value="1"/>
</dbReference>